<dbReference type="InterPro" id="IPR026881">
    <property type="entry name" value="WYL_dom"/>
</dbReference>
<sequence length="231" mass="25199">MNRTDRLYAIVEALRAVAPRPVSARRLAERFEVSMRTIERDLSSLQQSGVPIWAEPGRTGGYCIDPAHTLPPLGLTVEEALAVTIGLGMLASTPFGTEAAAALAKVLAVMDASRVEETRALAARVHLLQGAPPAPAHAGFSDALRAGTVLRLRYRDRAGVETEREVEPQGYVGRDGTWYLIAWCRSRDAIRAFRGDRIVAVEPTGERPPRRRLTAADLDIPFGDLRPVLEV</sequence>
<gene>
    <name evidence="3" type="ORF">BJ963_003406</name>
</gene>
<evidence type="ECO:0000313" key="4">
    <source>
        <dbReference type="Proteomes" id="UP000589620"/>
    </source>
</evidence>
<keyword evidence="4" id="KW-1185">Reference proteome</keyword>
<accession>A0A852T3Y0</accession>
<dbReference type="GO" id="GO:0003677">
    <property type="term" value="F:DNA binding"/>
    <property type="evidence" value="ECO:0007669"/>
    <property type="project" value="UniProtKB-KW"/>
</dbReference>
<dbReference type="AlphaFoldDB" id="A0A852T3Y0"/>
<dbReference type="PANTHER" id="PTHR34580:SF3">
    <property type="entry name" value="PROTEIN PAFB"/>
    <property type="match status" value="1"/>
</dbReference>
<proteinExistence type="predicted"/>
<evidence type="ECO:0000259" key="1">
    <source>
        <dbReference type="Pfam" id="PF08279"/>
    </source>
</evidence>
<dbReference type="EMBL" id="JACCBJ010000001">
    <property type="protein sequence ID" value="NYD75887.1"/>
    <property type="molecule type" value="Genomic_DNA"/>
</dbReference>
<dbReference type="Pfam" id="PF08279">
    <property type="entry name" value="HTH_11"/>
    <property type="match status" value="1"/>
</dbReference>
<organism evidence="3 4">
    <name type="scientific">Leifsonia soli</name>
    <dbReference type="NCBI Taxonomy" id="582665"/>
    <lineage>
        <taxon>Bacteria</taxon>
        <taxon>Bacillati</taxon>
        <taxon>Actinomycetota</taxon>
        <taxon>Actinomycetes</taxon>
        <taxon>Micrococcales</taxon>
        <taxon>Microbacteriaceae</taxon>
        <taxon>Leifsonia</taxon>
    </lineage>
</organism>
<evidence type="ECO:0000313" key="3">
    <source>
        <dbReference type="EMBL" id="NYD75887.1"/>
    </source>
</evidence>
<feature type="domain" description="Helix-turn-helix type 11" evidence="1">
    <location>
        <begin position="6"/>
        <end position="62"/>
    </location>
</feature>
<dbReference type="Pfam" id="PF13280">
    <property type="entry name" value="WYL"/>
    <property type="match status" value="1"/>
</dbReference>
<dbReference type="InterPro" id="IPR051534">
    <property type="entry name" value="CBASS_pafABC_assoc_protein"/>
</dbReference>
<protein>
    <submittedName>
        <fullName evidence="3">Putative DNA-binding transcriptional regulator YafY</fullName>
    </submittedName>
</protein>
<dbReference type="InterPro" id="IPR036388">
    <property type="entry name" value="WH-like_DNA-bd_sf"/>
</dbReference>
<dbReference type="PANTHER" id="PTHR34580">
    <property type="match status" value="1"/>
</dbReference>
<dbReference type="InterPro" id="IPR013196">
    <property type="entry name" value="HTH_11"/>
</dbReference>
<name>A0A852T3Y0_9MICO</name>
<evidence type="ECO:0000259" key="2">
    <source>
        <dbReference type="Pfam" id="PF13280"/>
    </source>
</evidence>
<dbReference type="RefSeq" id="WP_179457678.1">
    <property type="nucleotide sequence ID" value="NZ_BAAAPX010000001.1"/>
</dbReference>
<feature type="domain" description="WYL" evidence="2">
    <location>
        <begin position="141"/>
        <end position="202"/>
    </location>
</feature>
<dbReference type="InterPro" id="IPR036390">
    <property type="entry name" value="WH_DNA-bd_sf"/>
</dbReference>
<dbReference type="Gene3D" id="1.10.10.10">
    <property type="entry name" value="Winged helix-like DNA-binding domain superfamily/Winged helix DNA-binding domain"/>
    <property type="match status" value="1"/>
</dbReference>
<keyword evidence="3" id="KW-0238">DNA-binding</keyword>
<comment type="caution">
    <text evidence="3">The sequence shown here is derived from an EMBL/GenBank/DDBJ whole genome shotgun (WGS) entry which is preliminary data.</text>
</comment>
<dbReference type="Proteomes" id="UP000589620">
    <property type="component" value="Unassembled WGS sequence"/>
</dbReference>
<dbReference type="PROSITE" id="PS52050">
    <property type="entry name" value="WYL"/>
    <property type="match status" value="1"/>
</dbReference>
<reference evidence="3 4" key="1">
    <citation type="submission" date="2020-07" db="EMBL/GenBank/DDBJ databases">
        <title>Sequencing the genomes of 1000 actinobacteria strains.</title>
        <authorList>
            <person name="Klenk H.-P."/>
        </authorList>
    </citation>
    <scope>NUCLEOTIDE SEQUENCE [LARGE SCALE GENOMIC DNA]</scope>
    <source>
        <strain evidence="3 4">DSM 23871</strain>
    </source>
</reference>
<dbReference type="SUPFAM" id="SSF46785">
    <property type="entry name" value="Winged helix' DNA-binding domain"/>
    <property type="match status" value="1"/>
</dbReference>